<dbReference type="AlphaFoldDB" id="A0A1Y2BW81"/>
<name>A0A1Y2BW81_9FUNG</name>
<dbReference type="Pfam" id="PF14223">
    <property type="entry name" value="Retrotran_gag_2"/>
    <property type="match status" value="1"/>
</dbReference>
<keyword evidence="2" id="KW-1185">Reference proteome</keyword>
<dbReference type="OrthoDB" id="8064907at2759"/>
<proteinExistence type="predicted"/>
<dbReference type="Proteomes" id="UP000193642">
    <property type="component" value="Unassembled WGS sequence"/>
</dbReference>
<reference evidence="1 2" key="1">
    <citation type="submission" date="2016-07" db="EMBL/GenBank/DDBJ databases">
        <title>Pervasive Adenine N6-methylation of Active Genes in Fungi.</title>
        <authorList>
            <consortium name="DOE Joint Genome Institute"/>
            <person name="Mondo S.J."/>
            <person name="Dannebaum R.O."/>
            <person name="Kuo R.C."/>
            <person name="Labutti K."/>
            <person name="Haridas S."/>
            <person name="Kuo A."/>
            <person name="Salamov A."/>
            <person name="Ahrendt S.R."/>
            <person name="Lipzen A."/>
            <person name="Sullivan W."/>
            <person name="Andreopoulos W.B."/>
            <person name="Clum A."/>
            <person name="Lindquist E."/>
            <person name="Daum C."/>
            <person name="Ramamoorthy G.K."/>
            <person name="Gryganskyi A."/>
            <person name="Culley D."/>
            <person name="Magnuson J.K."/>
            <person name="James T.Y."/>
            <person name="O'Malley M.A."/>
            <person name="Stajich J.E."/>
            <person name="Spatafora J.W."/>
            <person name="Visel A."/>
            <person name="Grigoriev I.V."/>
        </authorList>
    </citation>
    <scope>NUCLEOTIDE SEQUENCE [LARGE SCALE GENOMIC DNA]</scope>
    <source>
        <strain evidence="1 2">JEL800</strain>
    </source>
</reference>
<protein>
    <recommendedName>
        <fullName evidence="3">Retrotransposon Copia-like N-terminal domain-containing protein</fullName>
    </recommendedName>
</protein>
<organism evidence="1 2">
    <name type="scientific">Rhizoclosmatium globosum</name>
    <dbReference type="NCBI Taxonomy" id="329046"/>
    <lineage>
        <taxon>Eukaryota</taxon>
        <taxon>Fungi</taxon>
        <taxon>Fungi incertae sedis</taxon>
        <taxon>Chytridiomycota</taxon>
        <taxon>Chytridiomycota incertae sedis</taxon>
        <taxon>Chytridiomycetes</taxon>
        <taxon>Chytridiales</taxon>
        <taxon>Chytriomycetaceae</taxon>
        <taxon>Rhizoclosmatium</taxon>
    </lineage>
</organism>
<evidence type="ECO:0000313" key="1">
    <source>
        <dbReference type="EMBL" id="ORY38998.1"/>
    </source>
</evidence>
<evidence type="ECO:0000313" key="2">
    <source>
        <dbReference type="Proteomes" id="UP000193642"/>
    </source>
</evidence>
<dbReference type="EMBL" id="MCGO01000041">
    <property type="protein sequence ID" value="ORY38998.1"/>
    <property type="molecule type" value="Genomic_DNA"/>
</dbReference>
<accession>A0A1Y2BW81</accession>
<evidence type="ECO:0008006" key="3">
    <source>
        <dbReference type="Google" id="ProtNLM"/>
    </source>
</evidence>
<sequence>MADKKDSDDCVKYPILEGIGNYAVWSKRLLVYLASKGITGLKEGRFISPSTTEPTKLAEWNKLDTTAKECQVRFLSDNVFMPINKSQSTQLIWNNLQATYGGKDWVT</sequence>
<comment type="caution">
    <text evidence="1">The sequence shown here is derived from an EMBL/GenBank/DDBJ whole genome shotgun (WGS) entry which is preliminary data.</text>
</comment>
<gene>
    <name evidence="1" type="ORF">BCR33DRAFT_720266</name>
</gene>